<dbReference type="GO" id="GO:0008955">
    <property type="term" value="F:peptidoglycan glycosyltransferase activity"/>
    <property type="evidence" value="ECO:0007669"/>
    <property type="project" value="UniProtKB-EC"/>
</dbReference>
<feature type="compositionally biased region" description="Low complexity" evidence="17">
    <location>
        <begin position="427"/>
        <end position="437"/>
    </location>
</feature>
<keyword evidence="6" id="KW-0573">Peptidoglycan synthesis</keyword>
<evidence type="ECO:0000256" key="11">
    <source>
        <dbReference type="ARBA" id="ARBA00038053"/>
    </source>
</evidence>
<evidence type="ECO:0000313" key="19">
    <source>
        <dbReference type="EMBL" id="BBH50049.1"/>
    </source>
</evidence>
<feature type="transmembrane region" description="Helical" evidence="18">
    <location>
        <begin position="373"/>
        <end position="397"/>
    </location>
</feature>
<comment type="similarity">
    <text evidence="11">Belongs to the SEDS family. FtsW subfamily.</text>
</comment>
<dbReference type="InterPro" id="IPR001182">
    <property type="entry name" value="FtsW/RodA"/>
</dbReference>
<dbReference type="GO" id="GO:0009252">
    <property type="term" value="P:peptidoglycan biosynthetic process"/>
    <property type="evidence" value="ECO:0007669"/>
    <property type="project" value="UniProtKB-KW"/>
</dbReference>
<keyword evidence="2" id="KW-0328">Glycosyltransferase</keyword>
<dbReference type="GO" id="GO:0051301">
    <property type="term" value="P:cell division"/>
    <property type="evidence" value="ECO:0007669"/>
    <property type="project" value="InterPro"/>
</dbReference>
<dbReference type="PANTHER" id="PTHR30474:SF2">
    <property type="entry name" value="PEPTIDOGLYCAN GLYCOSYLTRANSFERASE FTSW-RELATED"/>
    <property type="match status" value="1"/>
</dbReference>
<evidence type="ECO:0000256" key="10">
    <source>
        <dbReference type="ARBA" id="ARBA00033270"/>
    </source>
</evidence>
<comment type="catalytic activity">
    <reaction evidence="15">
        <text>[GlcNAc-(1-&gt;4)-Mur2Ac(oyl-L-Ala-gamma-D-Glu-L-Lys-D-Ala-D-Ala)](n)-di-trans,octa-cis-undecaprenyl diphosphate + beta-D-GlcNAc-(1-&gt;4)-Mur2Ac(oyl-L-Ala-gamma-D-Glu-L-Lys-D-Ala-D-Ala)-di-trans,octa-cis-undecaprenyl diphosphate = [GlcNAc-(1-&gt;4)-Mur2Ac(oyl-L-Ala-gamma-D-Glu-L-Lys-D-Ala-D-Ala)](n+1)-di-trans,octa-cis-undecaprenyl diphosphate + di-trans,octa-cis-undecaprenyl diphosphate + H(+)</text>
        <dbReference type="Rhea" id="RHEA:23708"/>
        <dbReference type="Rhea" id="RHEA-COMP:9602"/>
        <dbReference type="Rhea" id="RHEA-COMP:9603"/>
        <dbReference type="ChEBI" id="CHEBI:15378"/>
        <dbReference type="ChEBI" id="CHEBI:58405"/>
        <dbReference type="ChEBI" id="CHEBI:60033"/>
        <dbReference type="ChEBI" id="CHEBI:78435"/>
        <dbReference type="EC" id="2.4.99.28"/>
    </reaction>
</comment>
<feature type="transmembrane region" description="Helical" evidence="18">
    <location>
        <begin position="337"/>
        <end position="361"/>
    </location>
</feature>
<evidence type="ECO:0000256" key="1">
    <source>
        <dbReference type="ARBA" id="ARBA00004141"/>
    </source>
</evidence>
<evidence type="ECO:0000256" key="4">
    <source>
        <dbReference type="ARBA" id="ARBA00022692"/>
    </source>
</evidence>
<evidence type="ECO:0000256" key="17">
    <source>
        <dbReference type="SAM" id="MobiDB-lite"/>
    </source>
</evidence>
<dbReference type="KEGG" id="pcat:Pcatena_06360"/>
<dbReference type="EC" id="2.4.99.28" evidence="14"/>
<evidence type="ECO:0000256" key="14">
    <source>
        <dbReference type="ARBA" id="ARBA00044770"/>
    </source>
</evidence>
<accession>A0A3G9K809</accession>
<proteinExistence type="inferred from homology"/>
<evidence type="ECO:0000256" key="18">
    <source>
        <dbReference type="SAM" id="Phobius"/>
    </source>
</evidence>
<name>A0A3G9K809_9ACTN</name>
<evidence type="ECO:0000256" key="16">
    <source>
        <dbReference type="ARBA" id="ARBA00049966"/>
    </source>
</evidence>
<evidence type="ECO:0000313" key="20">
    <source>
        <dbReference type="Proteomes" id="UP000273154"/>
    </source>
</evidence>
<feature type="transmembrane region" description="Helical" evidence="18">
    <location>
        <begin position="218"/>
        <end position="235"/>
    </location>
</feature>
<feature type="transmembrane region" description="Helical" evidence="18">
    <location>
        <begin position="304"/>
        <end position="325"/>
    </location>
</feature>
<dbReference type="AlphaFoldDB" id="A0A3G9K809"/>
<keyword evidence="7 18" id="KW-1133">Transmembrane helix</keyword>
<reference evidence="20" key="1">
    <citation type="submission" date="2018-11" db="EMBL/GenBank/DDBJ databases">
        <title>Comparative genomics of Parolsenella catena and Libanicoccus massiliensis: Reclassification of Libanicoccus massiliensis as Parolsenella massiliensis comb. nov.</title>
        <authorList>
            <person name="Sakamoto M."/>
            <person name="Ikeyama N."/>
            <person name="Murakami T."/>
            <person name="Mori H."/>
            <person name="Yuki M."/>
            <person name="Ohkuma M."/>
        </authorList>
    </citation>
    <scope>NUCLEOTIDE SEQUENCE [LARGE SCALE GENOMIC DNA]</scope>
    <source>
        <strain evidence="20">JCM 31932</strain>
    </source>
</reference>
<dbReference type="RefSeq" id="WP_126421568.1">
    <property type="nucleotide sequence ID" value="NZ_AP019367.1"/>
</dbReference>
<sequence>MTSLTARPGARAQVRGRASGANNIEKQIMGVPARIMRPCLLLVAAAVGLTLFGLVMIYSASSVEAMSEQGDAAFYVKRQALFIVAGLVLAAGAAKADYHKLCSKTGLAAMGLVIVGMLVVVRVAGSGANGATRWLEVGPLRLQPSEFAKVFVLLAASGTAAEFFAERTIDQTTFVKRLALYVALPVLLIVVQPDKGTAGIICLLVFVIAYDAGFDRDILIKFALLVAVVGLVYSLRDDYSRQRVLTMFNPWSDEWGNGYQLTRGFMAFGSGGLTGVGLGMSRMKYSYLPEAHNDFVFAIVGEELGLVGTLAVLAAFAFLAVQALDVARNASDHEGRLIAVGGVTLLLAQLFLNVFGVLGLFPLSGKPLPFISYGGSSIMSCLLIVGVIVNVSLHSTLPETVHDRRRASMALSGDDEDTGVSEPRVHAAGARRAGSASQVSAEAGRTGRASASTPLAGTSGARGNLRVVDGGAGRKRIDLGPDPADRLRSSRGPEVRVGGTSRANAGRRSQSGRRGRRG</sequence>
<evidence type="ECO:0000256" key="3">
    <source>
        <dbReference type="ARBA" id="ARBA00022679"/>
    </source>
</evidence>
<dbReference type="EMBL" id="AP019367">
    <property type="protein sequence ID" value="BBH50049.1"/>
    <property type="molecule type" value="Genomic_DNA"/>
</dbReference>
<keyword evidence="8 18" id="KW-0472">Membrane</keyword>
<feature type="compositionally biased region" description="Basic and acidic residues" evidence="17">
    <location>
        <begin position="475"/>
        <end position="494"/>
    </location>
</feature>
<organism evidence="19 20">
    <name type="scientific">Parolsenella catena</name>
    <dbReference type="NCBI Taxonomy" id="2003188"/>
    <lineage>
        <taxon>Bacteria</taxon>
        <taxon>Bacillati</taxon>
        <taxon>Actinomycetota</taxon>
        <taxon>Coriobacteriia</taxon>
        <taxon>Coriobacteriales</taxon>
        <taxon>Atopobiaceae</taxon>
        <taxon>Parolsenella</taxon>
    </lineage>
</organism>
<keyword evidence="3" id="KW-0808">Transferase</keyword>
<dbReference type="GO" id="GO:0005886">
    <property type="term" value="C:plasma membrane"/>
    <property type="evidence" value="ECO:0007669"/>
    <property type="project" value="TreeGrafter"/>
</dbReference>
<keyword evidence="4 18" id="KW-0812">Transmembrane</keyword>
<evidence type="ECO:0000256" key="15">
    <source>
        <dbReference type="ARBA" id="ARBA00049902"/>
    </source>
</evidence>
<comment type="subcellular location">
    <subcellularLocation>
        <location evidence="1">Membrane</location>
        <topology evidence="1">Multi-pass membrane protein</topology>
    </subcellularLocation>
</comment>
<feature type="region of interest" description="Disordered" evidence="17">
    <location>
        <begin position="410"/>
        <end position="518"/>
    </location>
</feature>
<dbReference type="Proteomes" id="UP000273154">
    <property type="component" value="Chromosome"/>
</dbReference>
<gene>
    <name evidence="19" type="ORF">Pcatena_06360</name>
</gene>
<evidence type="ECO:0000256" key="12">
    <source>
        <dbReference type="ARBA" id="ARBA00041185"/>
    </source>
</evidence>
<dbReference type="PANTHER" id="PTHR30474">
    <property type="entry name" value="CELL CYCLE PROTEIN"/>
    <property type="match status" value="1"/>
</dbReference>
<keyword evidence="20" id="KW-1185">Reference proteome</keyword>
<dbReference type="Pfam" id="PF01098">
    <property type="entry name" value="FTSW_RODA_SPOVE"/>
    <property type="match status" value="1"/>
</dbReference>
<comment type="function">
    <text evidence="16">Peptidoglycan polymerase that is essential for cell division.</text>
</comment>
<feature type="transmembrane region" description="Helical" evidence="18">
    <location>
        <begin position="147"/>
        <end position="165"/>
    </location>
</feature>
<feature type="transmembrane region" description="Helical" evidence="18">
    <location>
        <begin position="197"/>
        <end position="213"/>
    </location>
</feature>
<evidence type="ECO:0000256" key="13">
    <source>
        <dbReference type="ARBA" id="ARBA00041418"/>
    </source>
</evidence>
<evidence type="ECO:0000256" key="5">
    <source>
        <dbReference type="ARBA" id="ARBA00022960"/>
    </source>
</evidence>
<evidence type="ECO:0000256" key="2">
    <source>
        <dbReference type="ARBA" id="ARBA00022676"/>
    </source>
</evidence>
<feature type="transmembrane region" description="Helical" evidence="18">
    <location>
        <begin position="72"/>
        <end position="94"/>
    </location>
</feature>
<dbReference type="GeneID" id="88848766"/>
<dbReference type="GO" id="GO:0015648">
    <property type="term" value="F:lipid-linked peptidoglycan transporter activity"/>
    <property type="evidence" value="ECO:0007669"/>
    <property type="project" value="TreeGrafter"/>
</dbReference>
<evidence type="ECO:0000256" key="8">
    <source>
        <dbReference type="ARBA" id="ARBA00023136"/>
    </source>
</evidence>
<evidence type="ECO:0000256" key="6">
    <source>
        <dbReference type="ARBA" id="ARBA00022984"/>
    </source>
</evidence>
<keyword evidence="5" id="KW-0133">Cell shape</keyword>
<dbReference type="GO" id="GO:0032153">
    <property type="term" value="C:cell division site"/>
    <property type="evidence" value="ECO:0007669"/>
    <property type="project" value="TreeGrafter"/>
</dbReference>
<feature type="transmembrane region" description="Helical" evidence="18">
    <location>
        <begin position="39"/>
        <end position="60"/>
    </location>
</feature>
<evidence type="ECO:0000256" key="7">
    <source>
        <dbReference type="ARBA" id="ARBA00022989"/>
    </source>
</evidence>
<evidence type="ECO:0000256" key="9">
    <source>
        <dbReference type="ARBA" id="ARBA00032370"/>
    </source>
</evidence>
<protein>
    <recommendedName>
        <fullName evidence="12">Probable peptidoglycan glycosyltransferase FtsW</fullName>
        <ecNumber evidence="14">2.4.99.28</ecNumber>
    </recommendedName>
    <alternativeName>
        <fullName evidence="13">Cell division protein FtsW</fullName>
    </alternativeName>
    <alternativeName>
        <fullName evidence="10">Cell wall polymerase</fullName>
    </alternativeName>
    <alternativeName>
        <fullName evidence="9">Peptidoglycan polymerase</fullName>
    </alternativeName>
</protein>
<feature type="transmembrane region" description="Helical" evidence="18">
    <location>
        <begin position="106"/>
        <end position="127"/>
    </location>
</feature>
<dbReference type="OrthoDB" id="9768187at2"/>
<dbReference type="GO" id="GO:0008360">
    <property type="term" value="P:regulation of cell shape"/>
    <property type="evidence" value="ECO:0007669"/>
    <property type="project" value="UniProtKB-KW"/>
</dbReference>